<evidence type="ECO:0000313" key="1">
    <source>
        <dbReference type="EMBL" id="CAA9407814.1"/>
    </source>
</evidence>
<accession>A0A6J4P799</accession>
<dbReference type="EMBL" id="CADCUZ010000044">
    <property type="protein sequence ID" value="CAA9407814.1"/>
    <property type="molecule type" value="Genomic_DNA"/>
</dbReference>
<dbReference type="InterPro" id="IPR036388">
    <property type="entry name" value="WH-like_DNA-bd_sf"/>
</dbReference>
<dbReference type="AlphaFoldDB" id="A0A6J4P799"/>
<protein>
    <submittedName>
        <fullName evidence="1">Uncharacterized protein</fullName>
    </submittedName>
</protein>
<dbReference type="GO" id="GO:0003677">
    <property type="term" value="F:DNA binding"/>
    <property type="evidence" value="ECO:0007669"/>
    <property type="project" value="InterPro"/>
</dbReference>
<dbReference type="GO" id="GO:0006355">
    <property type="term" value="P:regulation of DNA-templated transcription"/>
    <property type="evidence" value="ECO:0007669"/>
    <property type="project" value="InterPro"/>
</dbReference>
<gene>
    <name evidence="1" type="ORF">AVDCRST_MAG55-1120</name>
</gene>
<sequence length="39" mass="4469">MGDRQIAHSLGISEAVRNQTSNIYRKLHIFDRTQGVVTR</sequence>
<name>A0A6J4P799_9ACTN</name>
<proteinExistence type="predicted"/>
<reference evidence="1" key="1">
    <citation type="submission" date="2020-02" db="EMBL/GenBank/DDBJ databases">
        <authorList>
            <person name="Meier V. D."/>
        </authorList>
    </citation>
    <scope>NUCLEOTIDE SEQUENCE</scope>
    <source>
        <strain evidence="1">AVDCRST_MAG55</strain>
    </source>
</reference>
<dbReference type="InterPro" id="IPR016032">
    <property type="entry name" value="Sig_transdc_resp-reg_C-effctor"/>
</dbReference>
<dbReference type="SUPFAM" id="SSF46894">
    <property type="entry name" value="C-terminal effector domain of the bipartite response regulators"/>
    <property type="match status" value="1"/>
</dbReference>
<organism evidence="1">
    <name type="scientific">uncultured Rubrobacteraceae bacterium</name>
    <dbReference type="NCBI Taxonomy" id="349277"/>
    <lineage>
        <taxon>Bacteria</taxon>
        <taxon>Bacillati</taxon>
        <taxon>Actinomycetota</taxon>
        <taxon>Rubrobacteria</taxon>
        <taxon>Rubrobacterales</taxon>
        <taxon>Rubrobacteraceae</taxon>
        <taxon>environmental samples</taxon>
    </lineage>
</organism>
<dbReference type="Gene3D" id="1.10.10.10">
    <property type="entry name" value="Winged helix-like DNA-binding domain superfamily/Winged helix DNA-binding domain"/>
    <property type="match status" value="1"/>
</dbReference>